<dbReference type="PROSITE" id="PS51273">
    <property type="entry name" value="GATASE_TYPE_1"/>
    <property type="match status" value="1"/>
</dbReference>
<gene>
    <name evidence="2" type="ORF">G7Y89_g6225</name>
</gene>
<dbReference type="CDD" id="cd01741">
    <property type="entry name" value="GATase1_1"/>
    <property type="match status" value="1"/>
</dbReference>
<dbReference type="AlphaFoldDB" id="A0A8H4W5Q9"/>
<proteinExistence type="predicted"/>
<dbReference type="EMBL" id="JAAMPI010000398">
    <property type="protein sequence ID" value="KAF4631904.1"/>
    <property type="molecule type" value="Genomic_DNA"/>
</dbReference>
<feature type="domain" description="Glutamine amidotransferase" evidence="1">
    <location>
        <begin position="58"/>
        <end position="207"/>
    </location>
</feature>
<dbReference type="OrthoDB" id="92161at2759"/>
<dbReference type="Pfam" id="PF00117">
    <property type="entry name" value="GATase"/>
    <property type="match status" value="1"/>
</dbReference>
<dbReference type="InterPro" id="IPR029062">
    <property type="entry name" value="Class_I_gatase-like"/>
</dbReference>
<protein>
    <recommendedName>
        <fullName evidence="1">Glutamine amidotransferase domain-containing protein</fullName>
    </recommendedName>
</protein>
<dbReference type="Gene3D" id="3.40.50.880">
    <property type="match status" value="1"/>
</dbReference>
<reference evidence="2 3" key="1">
    <citation type="submission" date="2020-03" db="EMBL/GenBank/DDBJ databases">
        <title>Draft Genome Sequence of Cudoniella acicularis.</title>
        <authorList>
            <person name="Buettner E."/>
            <person name="Kellner H."/>
        </authorList>
    </citation>
    <scope>NUCLEOTIDE SEQUENCE [LARGE SCALE GENOMIC DNA]</scope>
    <source>
        <strain evidence="2 3">DSM 108380</strain>
    </source>
</reference>
<dbReference type="Proteomes" id="UP000566819">
    <property type="component" value="Unassembled WGS sequence"/>
</dbReference>
<comment type="caution">
    <text evidence="2">The sequence shown here is derived from an EMBL/GenBank/DDBJ whole genome shotgun (WGS) entry which is preliminary data.</text>
</comment>
<sequence>MPQPPLRIAILECDTPLEGTRAKYGGYGGVFTALLKAGVDALNYPDLSSSSGLELSIYDVVTAQKYPALEDIDAILLTGSKYTSFDDDPWILKLVEFTKEVLKQRRVRIIGICFGHQIVGRAMGVKVGRSDKGWEISVIALDLTKRGQEIFGKIALSLQQMHRDIVFEYPEGVENLATTEKCHVQSMYIPKRLITVQGHPEFNEGIMKEIFKTRHASGIFDDAQFNDAMERVNKYHDGVVVSQAFLRFLLED</sequence>
<dbReference type="GO" id="GO:0005634">
    <property type="term" value="C:nucleus"/>
    <property type="evidence" value="ECO:0007669"/>
    <property type="project" value="TreeGrafter"/>
</dbReference>
<dbReference type="PANTHER" id="PTHR42695">
    <property type="entry name" value="GLUTAMINE AMIDOTRANSFERASE YLR126C-RELATED"/>
    <property type="match status" value="1"/>
</dbReference>
<accession>A0A8H4W5Q9</accession>
<name>A0A8H4W5Q9_9HELO</name>
<keyword evidence="3" id="KW-1185">Reference proteome</keyword>
<dbReference type="SUPFAM" id="SSF52317">
    <property type="entry name" value="Class I glutamine amidotransferase-like"/>
    <property type="match status" value="1"/>
</dbReference>
<dbReference type="GO" id="GO:0005829">
    <property type="term" value="C:cytosol"/>
    <property type="evidence" value="ECO:0007669"/>
    <property type="project" value="TreeGrafter"/>
</dbReference>
<dbReference type="InterPro" id="IPR017926">
    <property type="entry name" value="GATASE"/>
</dbReference>
<evidence type="ECO:0000259" key="1">
    <source>
        <dbReference type="Pfam" id="PF00117"/>
    </source>
</evidence>
<evidence type="ECO:0000313" key="3">
    <source>
        <dbReference type="Proteomes" id="UP000566819"/>
    </source>
</evidence>
<organism evidence="2 3">
    <name type="scientific">Cudoniella acicularis</name>
    <dbReference type="NCBI Taxonomy" id="354080"/>
    <lineage>
        <taxon>Eukaryota</taxon>
        <taxon>Fungi</taxon>
        <taxon>Dikarya</taxon>
        <taxon>Ascomycota</taxon>
        <taxon>Pezizomycotina</taxon>
        <taxon>Leotiomycetes</taxon>
        <taxon>Helotiales</taxon>
        <taxon>Tricladiaceae</taxon>
        <taxon>Cudoniella</taxon>
    </lineage>
</organism>
<dbReference type="PANTHER" id="PTHR42695:SF5">
    <property type="entry name" value="GLUTAMINE AMIDOTRANSFERASE YLR126C-RELATED"/>
    <property type="match status" value="1"/>
</dbReference>
<evidence type="ECO:0000313" key="2">
    <source>
        <dbReference type="EMBL" id="KAF4631904.1"/>
    </source>
</evidence>
<dbReference type="InterPro" id="IPR044992">
    <property type="entry name" value="ChyE-like"/>
</dbReference>